<dbReference type="VEuPathDB" id="AmoebaDB:EHI5A_054940"/>
<accession>A0A5K1UDH3</accession>
<dbReference type="OMA" id="HVLICED"/>
<name>A0A5K1UDH3_ENTHI</name>
<keyword evidence="1" id="KW-1133">Transmembrane helix</keyword>
<evidence type="ECO:0000313" key="3">
    <source>
        <dbReference type="Proteomes" id="UP000078387"/>
    </source>
</evidence>
<dbReference type="AlphaFoldDB" id="A0A5K1UDH3"/>
<sequence length="622" mass="72347">MNTIKWIILILCFVGWYFLTKTQSISSLELLFEHPYQGNWQSELNAVPLITDIDGDGKNDLVVAPFMSQKISIYSFNQGKLTLKKETSIPNTTNVIYLTSGYEKEYKENLRREQVIIVVLRNFEVRCYTSDLKLRWKQQIYSSLAQPYVQEVSGVVIPYQIQTKYQGAVITAFRTSNDKAFVGNRADTAFEWDERNDFNKPIIEQNENSMDDGGFVPELIEHMNYYAFSIKDGQVIWQHERDDEDQNDLQLVHQEDNLEVYKNLKMGKSILHDFDTIQWHEFHDCIFQNLPHTWSSYYDTHIVPAHFSRDIINNPTEYIHPKHSIYNSFNHFDLIKNPNVLVVHHMNGIEVIHLFTGKPLLHVTLLTSTISAASSFADIDGDDELNEVYTHANLQYSELEQTGDDYSCYVHATVVNTNDDLFLFNLCEQQQRFNLFRKQSNTEKQFFQVLPPLLIPNNGKAHDGRPTYDIYTLSNNGLLTALHNDGTLLWNKMLPVNWELNQVDLITFKPSFHLFQYSYKNQTSSFIYIQGDNEICILDLNGNLIGSENLKTKMKPIMPPIFGDLTNDMKTDILFITEHSLVAYHFELLPSIEFLPICISFIVLMISYNIYLVVINYYKKIE</sequence>
<dbReference type="SUPFAM" id="SSF81296">
    <property type="entry name" value="E set domains"/>
    <property type="match status" value="1"/>
</dbReference>
<organism evidence="2 3">
    <name type="scientific">Entamoeba histolytica</name>
    <dbReference type="NCBI Taxonomy" id="5759"/>
    <lineage>
        <taxon>Eukaryota</taxon>
        <taxon>Amoebozoa</taxon>
        <taxon>Evosea</taxon>
        <taxon>Archamoebae</taxon>
        <taxon>Mastigamoebida</taxon>
        <taxon>Entamoebidae</taxon>
        <taxon>Entamoeba</taxon>
    </lineage>
</organism>
<dbReference type="PANTHER" id="PTHR34284:SF1">
    <property type="entry name" value="FG-GAP REPEAT-CONTAINING PROTEIN"/>
    <property type="match status" value="1"/>
</dbReference>
<keyword evidence="1" id="KW-0812">Transmembrane</keyword>
<protein>
    <recommendedName>
        <fullName evidence="4">FG-GAP repeat-containing protein</fullName>
    </recommendedName>
</protein>
<proteinExistence type="predicted"/>
<dbReference type="SUPFAM" id="SSF69318">
    <property type="entry name" value="Integrin alpha N-terminal domain"/>
    <property type="match status" value="1"/>
</dbReference>
<evidence type="ECO:0000313" key="2">
    <source>
        <dbReference type="EMBL" id="GAT94782.1"/>
    </source>
</evidence>
<dbReference type="VEuPathDB" id="AmoebaDB:EHI8A_030100"/>
<evidence type="ECO:0008006" key="4">
    <source>
        <dbReference type="Google" id="ProtNLM"/>
    </source>
</evidence>
<dbReference type="InterPro" id="IPR014756">
    <property type="entry name" value="Ig_E-set"/>
</dbReference>
<gene>
    <name evidence="2" type="ORF">CL6EHI_100100</name>
</gene>
<dbReference type="InterPro" id="IPR028994">
    <property type="entry name" value="Integrin_alpha_N"/>
</dbReference>
<reference evidence="2 3" key="1">
    <citation type="submission" date="2016-05" db="EMBL/GenBank/DDBJ databases">
        <title>First whole genome sequencing of Entamoeba histolytica HM1:IMSS-clone-6.</title>
        <authorList>
            <person name="Mukherjee Avik.K."/>
            <person name="Izumyama S."/>
            <person name="Nakada-Tsukui K."/>
            <person name="Nozaki T."/>
        </authorList>
    </citation>
    <scope>NUCLEOTIDE SEQUENCE [LARGE SCALE GENOMIC DNA]</scope>
    <source>
        <strain evidence="2 3">HM1:IMSS clone 6</strain>
    </source>
</reference>
<dbReference type="VEuPathDB" id="AmoebaDB:EHI7A_033420"/>
<dbReference type="PANTHER" id="PTHR34284">
    <property type="entry name" value="FG-GAP REPEAT-CONTAINING PROTEIN"/>
    <property type="match status" value="1"/>
</dbReference>
<feature type="transmembrane region" description="Helical" evidence="1">
    <location>
        <begin position="594"/>
        <end position="618"/>
    </location>
</feature>
<dbReference type="VEuPathDB" id="AmoebaDB:KM1_071620"/>
<dbReference type="VEuPathDB" id="AmoebaDB:EHI_100100"/>
<keyword evidence="1" id="KW-0472">Membrane</keyword>
<comment type="caution">
    <text evidence="2">The sequence shown here is derived from an EMBL/GenBank/DDBJ whole genome shotgun (WGS) entry which is preliminary data.</text>
</comment>
<dbReference type="Proteomes" id="UP000078387">
    <property type="component" value="Unassembled WGS sequence"/>
</dbReference>
<dbReference type="EMBL" id="BDEQ01000001">
    <property type="protein sequence ID" value="GAT94782.1"/>
    <property type="molecule type" value="Genomic_DNA"/>
</dbReference>
<evidence type="ECO:0000256" key="1">
    <source>
        <dbReference type="SAM" id="Phobius"/>
    </source>
</evidence>